<dbReference type="STRING" id="1208324.P73_4062"/>
<dbReference type="AlphaFoldDB" id="A0A0B5E8Y3"/>
<dbReference type="Pfam" id="PF11102">
    <property type="entry name" value="YjbF"/>
    <property type="match status" value="1"/>
</dbReference>
<dbReference type="KEGG" id="cid:P73_4062"/>
<keyword evidence="1" id="KW-0449">Lipoprotein</keyword>
<dbReference type="PROSITE" id="PS51257">
    <property type="entry name" value="PROKAR_LIPOPROTEIN"/>
    <property type="match status" value="1"/>
</dbReference>
<name>A0A0B5E8Y3_9RHOB</name>
<proteinExistence type="predicted"/>
<evidence type="ECO:0000313" key="1">
    <source>
        <dbReference type="EMBL" id="AJE48777.1"/>
    </source>
</evidence>
<dbReference type="HOGENOM" id="CLU_099032_0_0_5"/>
<accession>A0A0B5E8Y3</accession>
<dbReference type="SUPFAM" id="SSF159270">
    <property type="entry name" value="YmcC-like"/>
    <property type="match status" value="1"/>
</dbReference>
<evidence type="ECO:0000313" key="2">
    <source>
        <dbReference type="Proteomes" id="UP000031521"/>
    </source>
</evidence>
<reference evidence="1 2" key="1">
    <citation type="journal article" date="2014" name="Int. J. Syst. Evol. Microbiol.">
        <title>Celeribacter indicus sp. nov., a polycyclic aromatic hydrocarbon-degrading bacterium from deep-sea sediment and reclassification of Huaishuia halophila as Celeribacter halophilus comb. nov.</title>
        <authorList>
            <person name="Lai Q."/>
            <person name="Cao J."/>
            <person name="Yuan J."/>
            <person name="Li F."/>
            <person name="Shao Z."/>
        </authorList>
    </citation>
    <scope>NUCLEOTIDE SEQUENCE [LARGE SCALE GENOMIC DNA]</scope>
    <source>
        <strain evidence="1">P73</strain>
    </source>
</reference>
<protein>
    <submittedName>
        <fullName evidence="1">Lipoprotein</fullName>
    </submittedName>
</protein>
<dbReference type="EMBL" id="CP004393">
    <property type="protein sequence ID" value="AJE48777.1"/>
    <property type="molecule type" value="Genomic_DNA"/>
</dbReference>
<dbReference type="Proteomes" id="UP000031521">
    <property type="component" value="Chromosome"/>
</dbReference>
<keyword evidence="2" id="KW-1185">Reference proteome</keyword>
<dbReference type="InterPro" id="IPR023373">
    <property type="entry name" value="YmcC_sf"/>
</dbReference>
<gene>
    <name evidence="1" type="ORF">P73_4062</name>
</gene>
<sequence length="207" mass="22033">MKPLATLGLTLALLSACGTGDRSTLVTVAQTVASGVTAKPRQPTTMADLRRDATPDTIAALGGTVLLVEAPQLGLASGFVPVAQNGDVLTWHTQNGQSAVSLRSGVIVATRGFGYDLVSSSIPTALLNRREATAGTKIMQHLDGENRIVSTTYNCNYTRENSVLHERCHAAEHAFHNTYQIDGSGRIKASRQWVSPQIGYLVMETVT</sequence>
<dbReference type="Gene3D" id="2.40.360.10">
    <property type="entry name" value="YmcC-like"/>
    <property type="match status" value="1"/>
</dbReference>
<dbReference type="InterPro" id="IPR021308">
    <property type="entry name" value="GfcB"/>
</dbReference>
<organism evidence="1 2">
    <name type="scientific">Celeribacter indicus</name>
    <dbReference type="NCBI Taxonomy" id="1208324"/>
    <lineage>
        <taxon>Bacteria</taxon>
        <taxon>Pseudomonadati</taxon>
        <taxon>Pseudomonadota</taxon>
        <taxon>Alphaproteobacteria</taxon>
        <taxon>Rhodobacterales</taxon>
        <taxon>Roseobacteraceae</taxon>
        <taxon>Celeribacter</taxon>
    </lineage>
</organism>